<keyword evidence="1" id="KW-1133">Transmembrane helix</keyword>
<keyword evidence="1" id="KW-0472">Membrane</keyword>
<protein>
    <submittedName>
        <fullName evidence="2">Uncharacterized protein</fullName>
    </submittedName>
</protein>
<organism evidence="2 3">
    <name type="scientific">Hevea brasiliensis</name>
    <name type="common">Para rubber tree</name>
    <name type="synonym">Siphonia brasiliensis</name>
    <dbReference type="NCBI Taxonomy" id="3981"/>
    <lineage>
        <taxon>Eukaryota</taxon>
        <taxon>Viridiplantae</taxon>
        <taxon>Streptophyta</taxon>
        <taxon>Embryophyta</taxon>
        <taxon>Tracheophyta</taxon>
        <taxon>Spermatophyta</taxon>
        <taxon>Magnoliopsida</taxon>
        <taxon>eudicotyledons</taxon>
        <taxon>Gunneridae</taxon>
        <taxon>Pentapetalae</taxon>
        <taxon>rosids</taxon>
        <taxon>fabids</taxon>
        <taxon>Malpighiales</taxon>
        <taxon>Euphorbiaceae</taxon>
        <taxon>Crotonoideae</taxon>
        <taxon>Micrandreae</taxon>
        <taxon>Hevea</taxon>
    </lineage>
</organism>
<dbReference type="PANTHER" id="PTHR33646:SF6">
    <property type="entry name" value="TRANSMEMBRANE PROTEIN"/>
    <property type="match status" value="1"/>
</dbReference>
<keyword evidence="1" id="KW-0812">Transmembrane</keyword>
<accession>A0A6A6L908</accession>
<sequence length="127" mass="14344">MSVVSVGERKPGGDEETRKKVWWKVPFELLKYCVFRISPVWSFSVAAAVMGFVILGRRLYKMKRKTRGLPLKVTVDDKREAQIEHTHNTLSSKVINIESVPMLQMHADIRPSARSGLGHAPLPMLCA</sequence>
<reference evidence="2 3" key="1">
    <citation type="journal article" date="2020" name="Mol. Plant">
        <title>The Chromosome-Based Rubber Tree Genome Provides New Insights into Spurge Genome Evolution and Rubber Biosynthesis.</title>
        <authorList>
            <person name="Liu J."/>
            <person name="Shi C."/>
            <person name="Shi C.C."/>
            <person name="Li W."/>
            <person name="Zhang Q.J."/>
            <person name="Zhang Y."/>
            <person name="Li K."/>
            <person name="Lu H.F."/>
            <person name="Shi C."/>
            <person name="Zhu S.T."/>
            <person name="Xiao Z.Y."/>
            <person name="Nan H."/>
            <person name="Yue Y."/>
            <person name="Zhu X.G."/>
            <person name="Wu Y."/>
            <person name="Hong X.N."/>
            <person name="Fan G.Y."/>
            <person name="Tong Y."/>
            <person name="Zhang D."/>
            <person name="Mao C.L."/>
            <person name="Liu Y.L."/>
            <person name="Hao S.J."/>
            <person name="Liu W.Q."/>
            <person name="Lv M.Q."/>
            <person name="Zhang H.B."/>
            <person name="Liu Y."/>
            <person name="Hu-Tang G.R."/>
            <person name="Wang J.P."/>
            <person name="Wang J.H."/>
            <person name="Sun Y.H."/>
            <person name="Ni S.B."/>
            <person name="Chen W.B."/>
            <person name="Zhang X.C."/>
            <person name="Jiao Y.N."/>
            <person name="Eichler E.E."/>
            <person name="Li G.H."/>
            <person name="Liu X."/>
            <person name="Gao L.Z."/>
        </authorList>
    </citation>
    <scope>NUCLEOTIDE SEQUENCE [LARGE SCALE GENOMIC DNA]</scope>
    <source>
        <strain evidence="3">cv. GT1</strain>
        <tissue evidence="2">Leaf</tissue>
    </source>
</reference>
<name>A0A6A6L908_HEVBR</name>
<feature type="transmembrane region" description="Helical" evidence="1">
    <location>
        <begin position="40"/>
        <end position="60"/>
    </location>
</feature>
<keyword evidence="3" id="KW-1185">Reference proteome</keyword>
<dbReference type="Proteomes" id="UP000467840">
    <property type="component" value="Chromosome 18"/>
</dbReference>
<dbReference type="EMBL" id="JAAGAX010000012">
    <property type="protein sequence ID" value="KAF2297067.1"/>
    <property type="molecule type" value="Genomic_DNA"/>
</dbReference>
<comment type="caution">
    <text evidence="2">The sequence shown here is derived from an EMBL/GenBank/DDBJ whole genome shotgun (WGS) entry which is preliminary data.</text>
</comment>
<dbReference type="AlphaFoldDB" id="A0A6A6L908"/>
<evidence type="ECO:0000256" key="1">
    <source>
        <dbReference type="SAM" id="Phobius"/>
    </source>
</evidence>
<dbReference type="InterPro" id="IPR045883">
    <property type="entry name" value="At4g13530-like"/>
</dbReference>
<evidence type="ECO:0000313" key="2">
    <source>
        <dbReference type="EMBL" id="KAF2297067.1"/>
    </source>
</evidence>
<dbReference type="PANTHER" id="PTHR33646">
    <property type="entry name" value="GB|AAF00631.1"/>
    <property type="match status" value="1"/>
</dbReference>
<proteinExistence type="predicted"/>
<evidence type="ECO:0000313" key="3">
    <source>
        <dbReference type="Proteomes" id="UP000467840"/>
    </source>
</evidence>
<gene>
    <name evidence="2" type="ORF">GH714_016276</name>
</gene>